<comment type="caution">
    <text evidence="9">The sequence shown here is derived from an EMBL/GenBank/DDBJ whole genome shotgun (WGS) entry which is preliminary data.</text>
</comment>
<dbReference type="EMBL" id="JBGMDY010000005">
    <property type="protein sequence ID" value="KAL2334295.1"/>
    <property type="molecule type" value="Genomic_DNA"/>
</dbReference>
<accession>A0ABD1MGV4</accession>
<keyword evidence="6 8" id="KW-0472">Membrane</keyword>
<dbReference type="AlphaFoldDB" id="A0ABD1MGV4"/>
<evidence type="ECO:0000313" key="9">
    <source>
        <dbReference type="EMBL" id="KAL2334295.1"/>
    </source>
</evidence>
<keyword evidence="3 8" id="KW-0812">Transmembrane</keyword>
<evidence type="ECO:0000256" key="7">
    <source>
        <dbReference type="ARBA" id="ARBA00023265"/>
    </source>
</evidence>
<evidence type="ECO:0000256" key="8">
    <source>
        <dbReference type="SAM" id="Phobius"/>
    </source>
</evidence>
<keyword evidence="5 8" id="KW-1133">Transmembrane helix</keyword>
<dbReference type="Pfam" id="PF03094">
    <property type="entry name" value="Mlo"/>
    <property type="match status" value="1"/>
</dbReference>
<proteinExistence type="inferred from homology"/>
<dbReference type="GO" id="GO:0006952">
    <property type="term" value="P:defense response"/>
    <property type="evidence" value="ECO:0007669"/>
    <property type="project" value="UniProtKB-KW"/>
</dbReference>
<dbReference type="Proteomes" id="UP001603857">
    <property type="component" value="Unassembled WGS sequence"/>
</dbReference>
<evidence type="ECO:0000256" key="6">
    <source>
        <dbReference type="ARBA" id="ARBA00023136"/>
    </source>
</evidence>
<name>A0ABD1MGV4_9FABA</name>
<dbReference type="GO" id="GO:0016020">
    <property type="term" value="C:membrane"/>
    <property type="evidence" value="ECO:0007669"/>
    <property type="project" value="UniProtKB-SubCell"/>
</dbReference>
<evidence type="ECO:0000256" key="1">
    <source>
        <dbReference type="ARBA" id="ARBA00004141"/>
    </source>
</evidence>
<evidence type="ECO:0000256" key="4">
    <source>
        <dbReference type="ARBA" id="ARBA00022821"/>
    </source>
</evidence>
<dbReference type="PANTHER" id="PTHR31942:SF84">
    <property type="entry name" value="MLO-LIKE PROTEIN 12"/>
    <property type="match status" value="1"/>
</dbReference>
<evidence type="ECO:0000313" key="10">
    <source>
        <dbReference type="Proteomes" id="UP001603857"/>
    </source>
</evidence>
<organism evidence="9 10">
    <name type="scientific">Flemingia macrophylla</name>
    <dbReference type="NCBI Taxonomy" id="520843"/>
    <lineage>
        <taxon>Eukaryota</taxon>
        <taxon>Viridiplantae</taxon>
        <taxon>Streptophyta</taxon>
        <taxon>Embryophyta</taxon>
        <taxon>Tracheophyta</taxon>
        <taxon>Spermatophyta</taxon>
        <taxon>Magnoliopsida</taxon>
        <taxon>eudicotyledons</taxon>
        <taxon>Gunneridae</taxon>
        <taxon>Pentapetalae</taxon>
        <taxon>rosids</taxon>
        <taxon>fabids</taxon>
        <taxon>Fabales</taxon>
        <taxon>Fabaceae</taxon>
        <taxon>Papilionoideae</taxon>
        <taxon>50 kb inversion clade</taxon>
        <taxon>NPAAA clade</taxon>
        <taxon>indigoferoid/millettioid clade</taxon>
        <taxon>Phaseoleae</taxon>
        <taxon>Flemingia</taxon>
    </lineage>
</organism>
<keyword evidence="4" id="KW-0611">Plant defense</keyword>
<dbReference type="PANTHER" id="PTHR31942">
    <property type="entry name" value="MLO-LIKE PROTEIN 1"/>
    <property type="match status" value="1"/>
</dbReference>
<evidence type="ECO:0000256" key="3">
    <source>
        <dbReference type="ARBA" id="ARBA00022692"/>
    </source>
</evidence>
<reference evidence="9 10" key="1">
    <citation type="submission" date="2024-08" db="EMBL/GenBank/DDBJ databases">
        <title>Insights into the chromosomal genome structure of Flemingia macrophylla.</title>
        <authorList>
            <person name="Ding Y."/>
            <person name="Zhao Y."/>
            <person name="Bi W."/>
            <person name="Wu M."/>
            <person name="Zhao G."/>
            <person name="Gong Y."/>
            <person name="Li W."/>
            <person name="Zhang P."/>
        </authorList>
    </citation>
    <scope>NUCLEOTIDE SEQUENCE [LARGE SCALE GENOMIC DNA]</scope>
    <source>
        <strain evidence="9">DYQJB</strain>
        <tissue evidence="9">Leaf</tissue>
    </source>
</reference>
<dbReference type="InterPro" id="IPR004326">
    <property type="entry name" value="Mlo"/>
</dbReference>
<comment type="similarity">
    <text evidence="2">Belongs to the MLO family.</text>
</comment>
<keyword evidence="7" id="KW-0568">Pathogenesis-related protein</keyword>
<evidence type="ECO:0008006" key="11">
    <source>
        <dbReference type="Google" id="ProtNLM"/>
    </source>
</evidence>
<protein>
    <recommendedName>
        <fullName evidence="11">MLO-like protein</fullName>
    </recommendedName>
</protein>
<comment type="subcellular location">
    <subcellularLocation>
        <location evidence="1">Membrane</location>
        <topology evidence="1">Multi-pass membrane protein</topology>
    </subcellularLocation>
</comment>
<keyword evidence="10" id="KW-1185">Reference proteome</keyword>
<gene>
    <name evidence="9" type="ORF">Fmac_015508</name>
</gene>
<feature type="transmembrane region" description="Helical" evidence="8">
    <location>
        <begin position="14"/>
        <end position="38"/>
    </location>
</feature>
<sequence length="151" mass="17131">MAQDKRSPEETPTWAIAAVCFVLLAISIIIEHIIQAIGKWFKKKHKRGLYESLEKVKEELMMLGFISMLLTVLQGPLSKICISQNVASTWHPCPKPKSDTDINGRKLIRYWDLTPRRVLAAAKANDKCTEKANETLEEVGRSNKDNRISIL</sequence>
<evidence type="ECO:0000256" key="5">
    <source>
        <dbReference type="ARBA" id="ARBA00022989"/>
    </source>
</evidence>
<evidence type="ECO:0000256" key="2">
    <source>
        <dbReference type="ARBA" id="ARBA00006574"/>
    </source>
</evidence>